<keyword evidence="2" id="KW-1185">Reference proteome</keyword>
<dbReference type="EMBL" id="JACIJH010000018">
    <property type="protein sequence ID" value="MBB5708413.1"/>
    <property type="molecule type" value="Genomic_DNA"/>
</dbReference>
<dbReference type="InterPro" id="IPR016516">
    <property type="entry name" value="UCP07580"/>
</dbReference>
<comment type="caution">
    <text evidence="1">The sequence shown here is derived from an EMBL/GenBank/DDBJ whole genome shotgun (WGS) entry which is preliminary data.</text>
</comment>
<protein>
    <recommendedName>
        <fullName evidence="3">Metal-dependent hydrolase</fullName>
    </recommendedName>
</protein>
<dbReference type="AlphaFoldDB" id="A0A7W9B8X1"/>
<accession>A0A7W9B8X1</accession>
<organism evidence="1 2">
    <name type="scientific">Sphingopyxis panaciterrulae</name>
    <dbReference type="NCBI Taxonomy" id="462372"/>
    <lineage>
        <taxon>Bacteria</taxon>
        <taxon>Pseudomonadati</taxon>
        <taxon>Pseudomonadota</taxon>
        <taxon>Alphaproteobacteria</taxon>
        <taxon>Sphingomonadales</taxon>
        <taxon>Sphingomonadaceae</taxon>
        <taxon>Sphingopyxis</taxon>
    </lineage>
</organism>
<dbReference type="Pfam" id="PF10118">
    <property type="entry name" value="Metal_hydrol"/>
    <property type="match status" value="1"/>
</dbReference>
<evidence type="ECO:0008006" key="3">
    <source>
        <dbReference type="Google" id="ProtNLM"/>
    </source>
</evidence>
<evidence type="ECO:0000313" key="2">
    <source>
        <dbReference type="Proteomes" id="UP000537161"/>
    </source>
</evidence>
<proteinExistence type="predicted"/>
<dbReference type="PANTHER" id="PTHR39456:SF1">
    <property type="entry name" value="METAL-DEPENDENT HYDROLASE"/>
    <property type="match status" value="1"/>
</dbReference>
<reference evidence="1 2" key="1">
    <citation type="submission" date="2020-08" db="EMBL/GenBank/DDBJ databases">
        <title>Genomic Encyclopedia of Type Strains, Phase IV (KMG-IV): sequencing the most valuable type-strain genomes for metagenomic binning, comparative biology and taxonomic classification.</title>
        <authorList>
            <person name="Goeker M."/>
        </authorList>
    </citation>
    <scope>NUCLEOTIDE SEQUENCE [LARGE SCALE GENOMIC DNA]</scope>
    <source>
        <strain evidence="1 2">DSM 27163</strain>
    </source>
</reference>
<dbReference type="Proteomes" id="UP000537161">
    <property type="component" value="Unassembled WGS sequence"/>
</dbReference>
<dbReference type="RefSeq" id="WP_184101127.1">
    <property type="nucleotide sequence ID" value="NZ_JACIJH010000018.1"/>
</dbReference>
<gene>
    <name evidence="1" type="ORF">FHR21_003798</name>
</gene>
<evidence type="ECO:0000313" key="1">
    <source>
        <dbReference type="EMBL" id="MBB5708413.1"/>
    </source>
</evidence>
<dbReference type="PANTHER" id="PTHR39456">
    <property type="entry name" value="METAL-DEPENDENT HYDROLASE"/>
    <property type="match status" value="1"/>
</dbReference>
<name>A0A7W9B8X1_9SPHN</name>
<sequence length="285" mass="33174">MTDRTQTPAGHVIEKRNWKFGRDMLPRRWWHGGDPGRTAFYNALSSTFPVGEKFFMAAVRHYRGDVPEALREQIDDFIFQESTHSREHIFFNRQARDAGYDMASSEDRAARTIAWAKRRPPIMQLAATCALEHFTALLANAVLSDPAHLAGADVETQRMWRWHAVEEIEHKAVAYDTWLHAIRNMPRWMSWLLRVLAMLSAAMRFHWVVFRNTRDLLRQDGKNDRATWRALLAFLYDYPGAMRGLARGILFYLRPGFHPWQHDDRALARRALASLTPPLITPLPR</sequence>
<dbReference type="PIRSF" id="PIRSF007580">
    <property type="entry name" value="UCP07580"/>
    <property type="match status" value="1"/>
</dbReference>